<dbReference type="EMBL" id="CM035427">
    <property type="protein sequence ID" value="KAH7306841.1"/>
    <property type="molecule type" value="Genomic_DNA"/>
</dbReference>
<dbReference type="Gene3D" id="1.10.510.10">
    <property type="entry name" value="Transferase(Phosphotransferase) domain 1"/>
    <property type="match status" value="1"/>
</dbReference>
<name>A0A8T2S6I6_CERRI</name>
<dbReference type="GO" id="GO:0004672">
    <property type="term" value="F:protein kinase activity"/>
    <property type="evidence" value="ECO:0007669"/>
    <property type="project" value="InterPro"/>
</dbReference>
<evidence type="ECO:0000256" key="4">
    <source>
        <dbReference type="ARBA" id="ARBA00023328"/>
    </source>
</evidence>
<dbReference type="InterPro" id="IPR013212">
    <property type="entry name" value="Mad3/Bub1_I"/>
</dbReference>
<dbReference type="GO" id="GO:0032991">
    <property type="term" value="C:protein-containing complex"/>
    <property type="evidence" value="ECO:0007669"/>
    <property type="project" value="UniProtKB-ARBA"/>
</dbReference>
<dbReference type="InterPro" id="IPR015661">
    <property type="entry name" value="Bub1/Mad3"/>
</dbReference>
<dbReference type="Pfam" id="PF08311">
    <property type="entry name" value="Mad3_BUB1_I"/>
    <property type="match status" value="1"/>
</dbReference>
<keyword evidence="2" id="KW-0158">Chromosome</keyword>
<dbReference type="InterPro" id="IPR011009">
    <property type="entry name" value="Kinase-like_dom_sf"/>
</dbReference>
<dbReference type="PANTHER" id="PTHR14030">
    <property type="entry name" value="MITOTIC CHECKPOINT SERINE/THREONINE-PROTEIN KINASE BUB1"/>
    <property type="match status" value="1"/>
</dbReference>
<dbReference type="Gene3D" id="1.25.40.430">
    <property type="match status" value="1"/>
</dbReference>
<dbReference type="InterPro" id="IPR000719">
    <property type="entry name" value="Prot_kinase_dom"/>
</dbReference>
<keyword evidence="8" id="KW-1185">Reference proteome</keyword>
<dbReference type="OMA" id="KSPFKRY"/>
<dbReference type="PANTHER" id="PTHR14030:SF4">
    <property type="entry name" value="BUB1 KINASE, ISOFORM A-RELATED"/>
    <property type="match status" value="1"/>
</dbReference>
<evidence type="ECO:0000259" key="5">
    <source>
        <dbReference type="PROSITE" id="PS50011"/>
    </source>
</evidence>
<dbReference type="Gene3D" id="6.10.130.20">
    <property type="match status" value="1"/>
</dbReference>
<keyword evidence="3" id="KW-0995">Kinetochore</keyword>
<dbReference type="PROSITE" id="PS51489">
    <property type="entry name" value="BUB1_N"/>
    <property type="match status" value="1"/>
</dbReference>
<dbReference type="GO" id="GO:0051754">
    <property type="term" value="P:meiotic sister chromatid cohesion, centromeric"/>
    <property type="evidence" value="ECO:0007669"/>
    <property type="project" value="TreeGrafter"/>
</dbReference>
<gene>
    <name evidence="7" type="ORF">KP509_22G033700</name>
</gene>
<feature type="domain" description="Protein kinase" evidence="5">
    <location>
        <begin position="306"/>
        <end position="600"/>
    </location>
</feature>
<protein>
    <recommendedName>
        <fullName evidence="9">Mitotic checkpoint serine/threonine-protein kinase BUB1</fullName>
    </recommendedName>
</protein>
<proteinExistence type="predicted"/>
<dbReference type="InterPro" id="IPR008271">
    <property type="entry name" value="Ser/Thr_kinase_AS"/>
</dbReference>
<sequence>MDNFGQLGGLEREELRSFLDVIEMYKGDDPLLPWIRCLKWVKATINDNGSSVYRNLLELCTQTFSSVPRYLSDARFVQIWIQFADCCHADAERIFKRMEALKIGENSALYYGAYSIYLEAQGSVTKAYSIYQLGLSRQANPIGMLNEAYKGFLKRISRHHRSALMKEISSFVNTGNSPLRCISSSMVQGDLQPVHVFGTSLPLQDLTNALKCIDKSQVAASVKDKNENGSFSSAEQVNAFCDDGLLMSAVNPWDSETINKLLSNLKPPLVQYKGFYMHKQNHKGASLVSIKCAPHNKMLVLGSKRYHLKGCTGQGAFAQVFKACEEQDRENIVVLKIQRPPCPWEFYIYSQLNKRIPEEERSSFGRAWKMHMYDDCSIMVCAYGERGTLQDVVNSYLATGQKMDELLCMYYTIEMLRMLEVLHSIGIIHGDFKPDNLLIRNEGEIMEDWGPDRPGYWKHQGLCLIDWGRSIDLSLFPPGTMLEGDCKTSGFQCIEMQQKKPWTLQTDTYGLCCIVHIMLHGSYMEIERDAKMQMFRPKVPLKRYQRRELWGELFGRFLNVQSCLENPSLSEIRELFENYLTSNMQFPKKIRELMIRQSKIMCSQS</sequence>
<dbReference type="SMART" id="SM00220">
    <property type="entry name" value="S_TKc"/>
    <property type="match status" value="1"/>
</dbReference>
<evidence type="ECO:0000259" key="6">
    <source>
        <dbReference type="PROSITE" id="PS51489"/>
    </source>
</evidence>
<dbReference type="Proteomes" id="UP000825935">
    <property type="component" value="Chromosome 22"/>
</dbReference>
<dbReference type="PROSITE" id="PS50011">
    <property type="entry name" value="PROTEIN_KINASE_DOM"/>
    <property type="match status" value="1"/>
</dbReference>
<accession>A0A8T2S6I6</accession>
<comment type="caution">
    <text evidence="7">The sequence shown here is derived from an EMBL/GenBank/DDBJ whole genome shotgun (WGS) entry which is preliminary data.</text>
</comment>
<reference evidence="7" key="1">
    <citation type="submission" date="2021-08" db="EMBL/GenBank/DDBJ databases">
        <title>WGS assembly of Ceratopteris richardii.</title>
        <authorList>
            <person name="Marchant D.B."/>
            <person name="Chen G."/>
            <person name="Jenkins J."/>
            <person name="Shu S."/>
            <person name="Leebens-Mack J."/>
            <person name="Grimwood J."/>
            <person name="Schmutz J."/>
            <person name="Soltis P."/>
            <person name="Soltis D."/>
            <person name="Chen Z.-H."/>
        </authorList>
    </citation>
    <scope>NUCLEOTIDE SEQUENCE</scope>
    <source>
        <strain evidence="7">Whitten #5841</strain>
        <tissue evidence="7">Leaf</tissue>
    </source>
</reference>
<dbReference type="OrthoDB" id="248495at2759"/>
<dbReference type="PROSITE" id="PS00108">
    <property type="entry name" value="PROTEIN_KINASE_ST"/>
    <property type="match status" value="1"/>
</dbReference>
<dbReference type="Pfam" id="PF00069">
    <property type="entry name" value="Pkinase"/>
    <property type="match status" value="1"/>
</dbReference>
<evidence type="ECO:0000313" key="8">
    <source>
        <dbReference type="Proteomes" id="UP000825935"/>
    </source>
</evidence>
<evidence type="ECO:0000256" key="2">
    <source>
        <dbReference type="ARBA" id="ARBA00022454"/>
    </source>
</evidence>
<evidence type="ECO:0008006" key="9">
    <source>
        <dbReference type="Google" id="ProtNLM"/>
    </source>
</evidence>
<evidence type="ECO:0000256" key="1">
    <source>
        <dbReference type="ARBA" id="ARBA00004629"/>
    </source>
</evidence>
<keyword evidence="4" id="KW-0137">Centromere</keyword>
<evidence type="ECO:0000256" key="3">
    <source>
        <dbReference type="ARBA" id="ARBA00022838"/>
    </source>
</evidence>
<dbReference type="GO" id="GO:0005524">
    <property type="term" value="F:ATP binding"/>
    <property type="evidence" value="ECO:0007669"/>
    <property type="project" value="InterPro"/>
</dbReference>
<comment type="subcellular location">
    <subcellularLocation>
        <location evidence="1">Chromosome</location>
        <location evidence="1">Centromere</location>
        <location evidence="1">Kinetochore</location>
    </subcellularLocation>
</comment>
<dbReference type="SMART" id="SM00777">
    <property type="entry name" value="Mad3_BUB1_I"/>
    <property type="match status" value="1"/>
</dbReference>
<dbReference type="AlphaFoldDB" id="A0A8T2S6I6"/>
<dbReference type="GO" id="GO:0000776">
    <property type="term" value="C:kinetochore"/>
    <property type="evidence" value="ECO:0007669"/>
    <property type="project" value="UniProtKB-KW"/>
</dbReference>
<organism evidence="7 8">
    <name type="scientific">Ceratopteris richardii</name>
    <name type="common">Triangle waterfern</name>
    <dbReference type="NCBI Taxonomy" id="49495"/>
    <lineage>
        <taxon>Eukaryota</taxon>
        <taxon>Viridiplantae</taxon>
        <taxon>Streptophyta</taxon>
        <taxon>Embryophyta</taxon>
        <taxon>Tracheophyta</taxon>
        <taxon>Polypodiopsida</taxon>
        <taxon>Polypodiidae</taxon>
        <taxon>Polypodiales</taxon>
        <taxon>Pteridineae</taxon>
        <taxon>Pteridaceae</taxon>
        <taxon>Parkerioideae</taxon>
        <taxon>Ceratopteris</taxon>
    </lineage>
</organism>
<evidence type="ECO:0000313" key="7">
    <source>
        <dbReference type="EMBL" id="KAH7306841.1"/>
    </source>
</evidence>
<dbReference type="SUPFAM" id="SSF56112">
    <property type="entry name" value="Protein kinase-like (PK-like)"/>
    <property type="match status" value="1"/>
</dbReference>
<feature type="domain" description="BUB1 N-terminal" evidence="6">
    <location>
        <begin position="18"/>
        <end position="175"/>
    </location>
</feature>
<dbReference type="GO" id="GO:0007094">
    <property type="term" value="P:mitotic spindle assembly checkpoint signaling"/>
    <property type="evidence" value="ECO:0007669"/>
    <property type="project" value="InterPro"/>
</dbReference>